<protein>
    <submittedName>
        <fullName evidence="3">Uncharacterized protein</fullName>
    </submittedName>
</protein>
<feature type="compositionally biased region" description="Acidic residues" evidence="1">
    <location>
        <begin position="362"/>
        <end position="377"/>
    </location>
</feature>
<reference evidence="3 4" key="1">
    <citation type="submission" date="2017-03" db="EMBL/GenBank/DDBJ databases">
        <title>Genomes of endolithic fungi from Antarctica.</title>
        <authorList>
            <person name="Coleine C."/>
            <person name="Masonjones S."/>
            <person name="Stajich J.E."/>
        </authorList>
    </citation>
    <scope>NUCLEOTIDE SEQUENCE [LARGE SCALE GENOMIC DNA]</scope>
    <source>
        <strain evidence="3 4">CCFEE 5187</strain>
    </source>
</reference>
<dbReference type="Proteomes" id="UP000308768">
    <property type="component" value="Unassembled WGS sequence"/>
</dbReference>
<keyword evidence="2" id="KW-0472">Membrane</keyword>
<evidence type="ECO:0000313" key="3">
    <source>
        <dbReference type="EMBL" id="TKA57530.1"/>
    </source>
</evidence>
<name>A0A4U0W595_9PEZI</name>
<evidence type="ECO:0000256" key="1">
    <source>
        <dbReference type="SAM" id="MobiDB-lite"/>
    </source>
</evidence>
<dbReference type="AlphaFoldDB" id="A0A4U0W595"/>
<feature type="region of interest" description="Disordered" evidence="1">
    <location>
        <begin position="258"/>
        <end position="387"/>
    </location>
</feature>
<feature type="compositionally biased region" description="Basic and acidic residues" evidence="1">
    <location>
        <begin position="272"/>
        <end position="285"/>
    </location>
</feature>
<accession>A0A4U0W595</accession>
<keyword evidence="2" id="KW-1133">Transmembrane helix</keyword>
<sequence>MTAGWSKSDLMGGAYILEFKGIGYWFRLHLLSVCGNLGGQTTCHPFPFGYSMNFGEILLLFGINPGRGASVEYDTKGLAGVWVTAFTMAGVAALLILWSMDQGVYFAGSGGWWGAFAACIFAFVYPSPSPQSLRHNSKEPAADMLLQLSSVLYLVGAALMTLICTRNVSCPNFHTFLESGVQTSCSHALLAMMWLPPFLMLLVALPPIKPRRGLRGLLWYELAHPATPSEHATASEVVGGWVEWGVGAWKERWARRRVAGAGGGADPAGDNGRPRRERPGDEEARTGTQTQTVRRPSMRGQRVRAAASPHAAAAAHRAGRRGSSVQRRGGGGGAAGRGTRHATPPPPPDYAMEELRGHGGGDEDDEDEDNDDDGDEEVPGRQRGRAH</sequence>
<evidence type="ECO:0000256" key="2">
    <source>
        <dbReference type="SAM" id="Phobius"/>
    </source>
</evidence>
<feature type="transmembrane region" description="Helical" evidence="2">
    <location>
        <begin position="188"/>
        <end position="208"/>
    </location>
</feature>
<dbReference type="EMBL" id="NAJN01002121">
    <property type="protein sequence ID" value="TKA57530.1"/>
    <property type="molecule type" value="Genomic_DNA"/>
</dbReference>
<proteinExistence type="predicted"/>
<comment type="caution">
    <text evidence="3">The sequence shown here is derived from an EMBL/GenBank/DDBJ whole genome shotgun (WGS) entry which is preliminary data.</text>
</comment>
<keyword evidence="2" id="KW-0812">Transmembrane</keyword>
<gene>
    <name evidence="3" type="ORF">B0A49_11598</name>
</gene>
<evidence type="ECO:0000313" key="4">
    <source>
        <dbReference type="Proteomes" id="UP000308768"/>
    </source>
</evidence>
<feature type="transmembrane region" description="Helical" evidence="2">
    <location>
        <begin position="104"/>
        <end position="125"/>
    </location>
</feature>
<feature type="compositionally biased region" description="Low complexity" evidence="1">
    <location>
        <begin position="303"/>
        <end position="327"/>
    </location>
</feature>
<feature type="transmembrane region" description="Helical" evidence="2">
    <location>
        <begin position="145"/>
        <end position="168"/>
    </location>
</feature>
<feature type="transmembrane region" description="Helical" evidence="2">
    <location>
        <begin position="77"/>
        <end position="98"/>
    </location>
</feature>
<keyword evidence="4" id="KW-1185">Reference proteome</keyword>
<organism evidence="3 4">
    <name type="scientific">Cryomyces minteri</name>
    <dbReference type="NCBI Taxonomy" id="331657"/>
    <lineage>
        <taxon>Eukaryota</taxon>
        <taxon>Fungi</taxon>
        <taxon>Dikarya</taxon>
        <taxon>Ascomycota</taxon>
        <taxon>Pezizomycotina</taxon>
        <taxon>Dothideomycetes</taxon>
        <taxon>Dothideomycetes incertae sedis</taxon>
        <taxon>Cryomyces</taxon>
    </lineage>
</organism>